<organism evidence="4 5">
    <name type="scientific">Syntrophothermus lipocalidus (strain DSM 12680 / TGB-C1)</name>
    <dbReference type="NCBI Taxonomy" id="643648"/>
    <lineage>
        <taxon>Bacteria</taxon>
        <taxon>Bacillati</taxon>
        <taxon>Bacillota</taxon>
        <taxon>Clostridia</taxon>
        <taxon>Eubacteriales</taxon>
        <taxon>Syntrophomonadaceae</taxon>
        <taxon>Syntrophothermus</taxon>
    </lineage>
</organism>
<dbReference type="AlphaFoldDB" id="D7CLY7"/>
<dbReference type="InterPro" id="IPR036388">
    <property type="entry name" value="WH-like_DNA-bd_sf"/>
</dbReference>
<dbReference type="HOGENOM" id="CLU_029601_0_3_9"/>
<proteinExistence type="inferred from homology"/>
<dbReference type="Pfam" id="PF02481">
    <property type="entry name" value="DNA_processg_A"/>
    <property type="match status" value="1"/>
</dbReference>
<dbReference type="Pfam" id="PF17782">
    <property type="entry name" value="WHD_DprA"/>
    <property type="match status" value="1"/>
</dbReference>
<dbReference type="PANTHER" id="PTHR43022">
    <property type="entry name" value="PROTEIN SMF"/>
    <property type="match status" value="1"/>
</dbReference>
<dbReference type="Gene3D" id="3.40.50.450">
    <property type="match status" value="1"/>
</dbReference>
<evidence type="ECO:0000313" key="5">
    <source>
        <dbReference type="Proteomes" id="UP000000378"/>
    </source>
</evidence>
<feature type="domain" description="Smf/DprA SLOG" evidence="2">
    <location>
        <begin position="81"/>
        <end position="288"/>
    </location>
</feature>
<dbReference type="SUPFAM" id="SSF102405">
    <property type="entry name" value="MCP/YpsA-like"/>
    <property type="match status" value="1"/>
</dbReference>
<dbReference type="eggNOG" id="COG0758">
    <property type="taxonomic scope" value="Bacteria"/>
</dbReference>
<evidence type="ECO:0000259" key="3">
    <source>
        <dbReference type="Pfam" id="PF17782"/>
    </source>
</evidence>
<dbReference type="NCBIfam" id="TIGR00732">
    <property type="entry name" value="dprA"/>
    <property type="match status" value="1"/>
</dbReference>
<dbReference type="STRING" id="643648.Slip_0943"/>
<dbReference type="InterPro" id="IPR057666">
    <property type="entry name" value="DrpA_SLOG"/>
</dbReference>
<keyword evidence="5" id="KW-1185">Reference proteome</keyword>
<accession>D7CLY7</accession>
<name>D7CLY7_SYNLT</name>
<evidence type="ECO:0000259" key="2">
    <source>
        <dbReference type="Pfam" id="PF02481"/>
    </source>
</evidence>
<dbReference type="InterPro" id="IPR003488">
    <property type="entry name" value="DprA"/>
</dbReference>
<reference evidence="4 5" key="2">
    <citation type="journal article" date="2010" name="Stand. Genomic Sci.">
        <title>Complete genome sequence of Syntrophothermus lipocalidus type strain (TGB-C1).</title>
        <authorList>
            <person name="Djao O.D."/>
            <person name="Zhang X."/>
            <person name="Lucas S."/>
            <person name="Lapidus A."/>
            <person name="Del Rio T.G."/>
            <person name="Nolan M."/>
            <person name="Tice H."/>
            <person name="Cheng J.F."/>
            <person name="Han C."/>
            <person name="Tapia R."/>
            <person name="Goodwin L."/>
            <person name="Pitluck S."/>
            <person name="Liolios K."/>
            <person name="Ivanova N."/>
            <person name="Mavromatis K."/>
            <person name="Mikhailova N."/>
            <person name="Ovchinnikova G."/>
            <person name="Pati A."/>
            <person name="Brambilla E."/>
            <person name="Chen A."/>
            <person name="Palaniappan K."/>
            <person name="Land M."/>
            <person name="Hauser L."/>
            <person name="Chang Y.J."/>
            <person name="Jeffries C.D."/>
            <person name="Rohde M."/>
            <person name="Sikorski J."/>
            <person name="Spring S."/>
            <person name="Goker M."/>
            <person name="Detter J.C."/>
            <person name="Woyke T."/>
            <person name="Bristow J."/>
            <person name="Eisen J.A."/>
            <person name="Markowitz V."/>
            <person name="Hugenholtz P."/>
            <person name="Kyrpides N.C."/>
            <person name="Klenk H.P."/>
        </authorList>
    </citation>
    <scope>NUCLEOTIDE SEQUENCE [LARGE SCALE GENOMIC DNA]</scope>
    <source>
        <strain evidence="5">DSM 12680 / TGB-C1</strain>
    </source>
</reference>
<dbReference type="OrthoDB" id="9785707at2"/>
<dbReference type="RefSeq" id="WP_013175124.1">
    <property type="nucleotide sequence ID" value="NC_014220.1"/>
</dbReference>
<gene>
    <name evidence="4" type="ordered locus">Slip_0943</name>
</gene>
<comment type="similarity">
    <text evidence="1">Belongs to the DprA/Smf family.</text>
</comment>
<reference evidence="5" key="1">
    <citation type="journal article" date="2010" name="Stand. Genomic Sci.">
        <title>Complete genome sequence of Syntrophothermus lipocalidus type strain (TGB-C1T).</title>
        <authorList>
            <consortium name="US DOE Joint Genome Institute (JGI-PGF)"/>
            <person name="Djao O."/>
            <person name="Zhang X."/>
            <person name="Lucas S."/>
            <person name="Lapidus A."/>
            <person name="Glavina Del Rio T."/>
            <person name="Nolan M."/>
            <person name="Tice H."/>
            <person name="Cheng J."/>
            <person name="Han C."/>
            <person name="Tapia R."/>
            <person name="Goodwin L."/>
            <person name="Pitluck S."/>
            <person name="Liolios K."/>
            <person name="Ivanova N."/>
            <person name="Mavromatis K."/>
            <person name="Mikhailova N."/>
            <person name="Ovchinnikova G."/>
            <person name="Pati A."/>
            <person name="Brambilla E."/>
            <person name="Chen A."/>
            <person name="Palaniappan K."/>
            <person name="Land M."/>
            <person name="Hauser L."/>
            <person name="Chang Y."/>
            <person name="Jeffries C."/>
            <person name="Rohde M."/>
            <person name="Sikorski J."/>
            <person name="Spring S."/>
            <person name="Goker M."/>
            <person name="Detter J."/>
            <person name="Woyke T."/>
            <person name="Bristow J."/>
            <person name="Eisen J."/>
            <person name="Markowitz V."/>
            <person name="Hugenholtz P."/>
            <person name="Kyrpides N."/>
            <person name="Klenk H."/>
        </authorList>
    </citation>
    <scope>NUCLEOTIDE SEQUENCE [LARGE SCALE GENOMIC DNA]</scope>
    <source>
        <strain evidence="5">DSM 12680 / TGB-C1</strain>
    </source>
</reference>
<dbReference type="GO" id="GO:0009294">
    <property type="term" value="P:DNA-mediated transformation"/>
    <property type="evidence" value="ECO:0007669"/>
    <property type="project" value="InterPro"/>
</dbReference>
<dbReference type="Proteomes" id="UP000000378">
    <property type="component" value="Chromosome"/>
</dbReference>
<dbReference type="InterPro" id="IPR041614">
    <property type="entry name" value="DprA_WH"/>
</dbReference>
<dbReference type="KEGG" id="slp:Slip_0943"/>
<protein>
    <submittedName>
        <fullName evidence="4">DNA protecting protein DprA</fullName>
    </submittedName>
</protein>
<dbReference type="Gene3D" id="1.10.10.10">
    <property type="entry name" value="Winged helix-like DNA-binding domain superfamily/Winged helix DNA-binding domain"/>
    <property type="match status" value="1"/>
</dbReference>
<dbReference type="EMBL" id="CP002048">
    <property type="protein sequence ID" value="ADI01722.1"/>
    <property type="molecule type" value="Genomic_DNA"/>
</dbReference>
<feature type="domain" description="DprA winged helix" evidence="3">
    <location>
        <begin position="307"/>
        <end position="358"/>
    </location>
</feature>
<evidence type="ECO:0000313" key="4">
    <source>
        <dbReference type="EMBL" id="ADI01722.1"/>
    </source>
</evidence>
<sequence length="366" mass="40020">MKEEELAYFLAIHAVTFAGARKMQELKDYFGGFREVWEAEAGELKAFRFLPGKLDALLAARKNLDPLAYREVLYSKGYSIRTIFDKTYPEALRSLYDPPAVLYGWGKVETLDQQAIAVVGARKPSPYGRQIARSMATDLARAGFWIVSGMARGIDTEAHLGALEAGGRTVAVLGSGIDVVYPRENKGLYSRIAETGVVVSEFPPGTPPEPKNFPIRNRIISGLSKGVLVVEARVKSGALITADWALDQGRDVFAVPGPITSRLSQGTNNLIKQGAKLVTTVEDILEEYQLVLKDTETGALPLGDLDRSSEFDMVLDLLGTEPVHLDQLVRLSGLTPGQLSGMLLELQIRGIIEVLPGNYFIRLRGS</sequence>
<evidence type="ECO:0000256" key="1">
    <source>
        <dbReference type="ARBA" id="ARBA00006525"/>
    </source>
</evidence>
<dbReference type="PANTHER" id="PTHR43022:SF1">
    <property type="entry name" value="PROTEIN SMF"/>
    <property type="match status" value="1"/>
</dbReference>